<evidence type="ECO:0000259" key="4">
    <source>
        <dbReference type="Pfam" id="PF24883"/>
    </source>
</evidence>
<dbReference type="GeneID" id="19968803"/>
<dbReference type="InterPro" id="IPR002110">
    <property type="entry name" value="Ankyrin_rpt"/>
</dbReference>
<dbReference type="Gene3D" id="1.25.40.20">
    <property type="entry name" value="Ankyrin repeat-containing domain"/>
    <property type="match status" value="3"/>
</dbReference>
<protein>
    <submittedName>
        <fullName evidence="5">Uncharacterized protein</fullName>
    </submittedName>
</protein>
<dbReference type="eggNOG" id="KOG4177">
    <property type="taxonomic scope" value="Eukaryota"/>
</dbReference>
<dbReference type="VEuPathDB" id="FungiDB:HMPREF1541_01464"/>
<keyword evidence="2" id="KW-0040">ANK repeat</keyword>
<dbReference type="Pfam" id="PF13637">
    <property type="entry name" value="Ank_4"/>
    <property type="match status" value="1"/>
</dbReference>
<dbReference type="InterPro" id="IPR056884">
    <property type="entry name" value="NPHP3-like_N"/>
</dbReference>
<dbReference type="HOGENOM" id="CLU_000288_34_14_1"/>
<dbReference type="InterPro" id="IPR010730">
    <property type="entry name" value="HET"/>
</dbReference>
<dbReference type="SMART" id="SM00248">
    <property type="entry name" value="ANK"/>
    <property type="match status" value="8"/>
</dbReference>
<feature type="repeat" description="ANK" evidence="2">
    <location>
        <begin position="971"/>
        <end position="1003"/>
    </location>
</feature>
<dbReference type="STRING" id="1220924.W2S141"/>
<keyword evidence="1" id="KW-0677">Repeat</keyword>
<keyword evidence="6" id="KW-1185">Reference proteome</keyword>
<dbReference type="OrthoDB" id="4158194at2759"/>
<feature type="repeat" description="ANK" evidence="2">
    <location>
        <begin position="777"/>
        <end position="809"/>
    </location>
</feature>
<dbReference type="PANTHER" id="PTHR10622">
    <property type="entry name" value="HET DOMAIN-CONTAINING PROTEIN"/>
    <property type="match status" value="1"/>
</dbReference>
<dbReference type="Pfam" id="PF06985">
    <property type="entry name" value="HET"/>
    <property type="match status" value="1"/>
</dbReference>
<reference evidence="5 6" key="1">
    <citation type="submission" date="2013-03" db="EMBL/GenBank/DDBJ databases">
        <title>The Genome Sequence of Phialophora europaea CBS 101466.</title>
        <authorList>
            <consortium name="The Broad Institute Genomics Platform"/>
            <person name="Cuomo C."/>
            <person name="de Hoog S."/>
            <person name="Gorbushina A."/>
            <person name="Walker B."/>
            <person name="Young S.K."/>
            <person name="Zeng Q."/>
            <person name="Gargeya S."/>
            <person name="Fitzgerald M."/>
            <person name="Haas B."/>
            <person name="Abouelleil A."/>
            <person name="Allen A.W."/>
            <person name="Alvarado L."/>
            <person name="Arachchi H.M."/>
            <person name="Berlin A.M."/>
            <person name="Chapman S.B."/>
            <person name="Gainer-Dewar J."/>
            <person name="Goldberg J."/>
            <person name="Griggs A."/>
            <person name="Gujja S."/>
            <person name="Hansen M."/>
            <person name="Howarth C."/>
            <person name="Imamovic A."/>
            <person name="Ireland A."/>
            <person name="Larimer J."/>
            <person name="McCowan C."/>
            <person name="Murphy C."/>
            <person name="Pearson M."/>
            <person name="Poon T.W."/>
            <person name="Priest M."/>
            <person name="Roberts A."/>
            <person name="Saif S."/>
            <person name="Shea T."/>
            <person name="Sisk P."/>
            <person name="Sykes S."/>
            <person name="Wortman J."/>
            <person name="Nusbaum C."/>
            <person name="Birren B."/>
        </authorList>
    </citation>
    <scope>NUCLEOTIDE SEQUENCE [LARGE SCALE GENOMIC DNA]</scope>
    <source>
        <strain evidence="5 6">CBS 101466</strain>
    </source>
</reference>
<evidence type="ECO:0000313" key="5">
    <source>
        <dbReference type="EMBL" id="ETN42310.1"/>
    </source>
</evidence>
<proteinExistence type="predicted"/>
<dbReference type="InterPro" id="IPR036770">
    <property type="entry name" value="Ankyrin_rpt-contain_sf"/>
</dbReference>
<dbReference type="Proteomes" id="UP000030752">
    <property type="component" value="Unassembled WGS sequence"/>
</dbReference>
<dbReference type="InterPro" id="IPR027417">
    <property type="entry name" value="P-loop_NTPase"/>
</dbReference>
<evidence type="ECO:0000259" key="3">
    <source>
        <dbReference type="Pfam" id="PF06985"/>
    </source>
</evidence>
<dbReference type="RefSeq" id="XP_008714046.1">
    <property type="nucleotide sequence ID" value="XM_008715824.1"/>
</dbReference>
<sequence>MRLLYVAPDGRPTLTKDLTTPPGPYAILSHTWAADDEEITFDDIEKNTGQNKAGYTKLRFCVNQAKIDSLQYCWIDTCCINKANLSELDEAIRSMYHWYHNAARCYVYLSDVLFHNNGDTNSKNREWESAFRTSRWFRRGWTLQELLAPRSVHFFSREGQKLGTKTSFEQGIHEITQIPVAALRGTPLSDFSAEDRLLWATNRETKKVEDKAYCLLGIFNISMSLRYGEGEGALKRLKTKICKQEDKGISLRPERFHRLVTKPHLRILRALRTSNYVGALEEIPLPAPCTLKWFYQHEAFVKWSENPNGGWLWYTADPGIGKSVLCRQIVHKYQDVPNLLVTYFFFLETDPLQSTIECALQALIHQLLIARPDLLKFVANYRDQHGNAVLREFSSLRYILGECLAHLHGAKVLCVFDALEQCSNLYLSRFMDCMTSLLSICNKTGQILRFFICCRPYQDYIPTISSRSGLQASYWIQAKENIDHISWDIEAYIDQHLRSMADCLRLSKDDVTLVSANFRARRHRIFLCVALALRKLIESPPLVVAGHLAAFNEIPDDLEEYYARALNRCPRGKVAKWVFAAIIFAREPLSIAEAALFHESRPLHGPLNSEFEAKLADRIRHECGLLVDVVVGGRVHLIHNSLQSFLLRPKRVVDHLKGRSSKECLRWRHCVIEKQAEAMLTTACIDSGRSEQWALFRSYATKHQASHVLAVLRCAKEHCRNTEVTKMIGLGLDIKQLDDRGKSLLHHALDERVPSVNTNLVLLLLRHGGLVQSADSDGMTCLHYAAFRNNTRLIRILLDAGFAIDAEVDRENINAAKYNPPVMGQGRRGLTPLHAAVHFCCQAATQALLDAGADPLARDAFGNSPLHLAVSQTLPGRHINDTWSNFMHMPEEIWGDPDDEAEVERVLEAARNMRQSVLECLCEVLKTSNNVRDDEGRTALHLVPYGRDDLVTETVSYLLGKGHERLAQDVRGVSPVHLAAEAGDVSSMKILVTQAGDLAQGDAKGRIALHFAAQANHLPTVKFILQSSERLAIENSADNMGMNALHHALGGARFAEIGVVRMLIAAGVDATRKDSAGRDPLCVYLTGPLLMPGEPDIIQALIRAGGDVRYISQSSDNLAHLFVSSWTEFELDGLLRLERAGVDVRACNAKDQTILHRAAVCGSLNTTLLSHCLECLHMDVELQDQSGKRPFDLVNEGAVKKYPPNMFMPDRWKHSAAAFERYKKGMGETCQCKSILEERHGLP</sequence>
<feature type="repeat" description="ANK" evidence="2">
    <location>
        <begin position="1040"/>
        <end position="1075"/>
    </location>
</feature>
<dbReference type="InParanoid" id="W2S141"/>
<feature type="repeat" description="ANK" evidence="2">
    <location>
        <begin position="828"/>
        <end position="860"/>
    </location>
</feature>
<accession>W2S141</accession>
<gene>
    <name evidence="5" type="ORF">HMPREF1541_01464</name>
</gene>
<dbReference type="PROSITE" id="PS50088">
    <property type="entry name" value="ANK_REPEAT"/>
    <property type="match status" value="5"/>
</dbReference>
<evidence type="ECO:0000256" key="1">
    <source>
        <dbReference type="ARBA" id="ARBA00022737"/>
    </source>
</evidence>
<dbReference type="PROSITE" id="PS50297">
    <property type="entry name" value="ANK_REP_REGION"/>
    <property type="match status" value="3"/>
</dbReference>
<dbReference type="Pfam" id="PF24883">
    <property type="entry name" value="NPHP3_N"/>
    <property type="match status" value="1"/>
</dbReference>
<dbReference type="EMBL" id="KB822718">
    <property type="protein sequence ID" value="ETN42310.1"/>
    <property type="molecule type" value="Genomic_DNA"/>
</dbReference>
<dbReference type="Gene3D" id="3.40.50.300">
    <property type="entry name" value="P-loop containing nucleotide triphosphate hydrolases"/>
    <property type="match status" value="1"/>
</dbReference>
<evidence type="ECO:0000313" key="6">
    <source>
        <dbReference type="Proteomes" id="UP000030752"/>
    </source>
</evidence>
<dbReference type="AlphaFoldDB" id="W2S141"/>
<organism evidence="5 6">
    <name type="scientific">Cyphellophora europaea (strain CBS 101466)</name>
    <name type="common">Phialophora europaea</name>
    <dbReference type="NCBI Taxonomy" id="1220924"/>
    <lineage>
        <taxon>Eukaryota</taxon>
        <taxon>Fungi</taxon>
        <taxon>Dikarya</taxon>
        <taxon>Ascomycota</taxon>
        <taxon>Pezizomycotina</taxon>
        <taxon>Eurotiomycetes</taxon>
        <taxon>Chaetothyriomycetidae</taxon>
        <taxon>Chaetothyriales</taxon>
        <taxon>Cyphellophoraceae</taxon>
        <taxon>Cyphellophora</taxon>
    </lineage>
</organism>
<dbReference type="SUPFAM" id="SSF48403">
    <property type="entry name" value="Ankyrin repeat"/>
    <property type="match status" value="2"/>
</dbReference>
<feature type="repeat" description="ANK" evidence="2">
    <location>
        <begin position="1004"/>
        <end position="1036"/>
    </location>
</feature>
<name>W2S141_CYPE1</name>
<evidence type="ECO:0000256" key="2">
    <source>
        <dbReference type="PROSITE-ProRule" id="PRU00023"/>
    </source>
</evidence>
<feature type="domain" description="Nephrocystin 3-like N-terminal" evidence="4">
    <location>
        <begin position="290"/>
        <end position="455"/>
    </location>
</feature>
<dbReference type="PANTHER" id="PTHR10622:SF13">
    <property type="entry name" value="NACHT DOMAIN-CONTAINING PROTEIN"/>
    <property type="match status" value="1"/>
</dbReference>
<feature type="domain" description="Heterokaryon incompatibility" evidence="3">
    <location>
        <begin position="25"/>
        <end position="111"/>
    </location>
</feature>
<dbReference type="Pfam" id="PF12796">
    <property type="entry name" value="Ank_2"/>
    <property type="match status" value="2"/>
</dbReference>